<keyword evidence="3" id="KW-1185">Reference proteome</keyword>
<feature type="domain" description="SAV-6107-like HEPN" evidence="1">
    <location>
        <begin position="50"/>
        <end position="143"/>
    </location>
</feature>
<evidence type="ECO:0000313" key="3">
    <source>
        <dbReference type="Proteomes" id="UP000199012"/>
    </source>
</evidence>
<dbReference type="EMBL" id="FOKA01000001">
    <property type="protein sequence ID" value="SFA76719.1"/>
    <property type="molecule type" value="Genomic_DNA"/>
</dbReference>
<evidence type="ECO:0000313" key="2">
    <source>
        <dbReference type="EMBL" id="SFA76719.1"/>
    </source>
</evidence>
<gene>
    <name evidence="2" type="ORF">SAMN05421867_101446</name>
</gene>
<sequence length="166" mass="17030">MVAAVRVARPVRATSGTVAGTTGAAVPPAPVGHKVLTLLARADGELVAARLSAEAWEVFSHAHLAALRAAGAVVEHVGPLTGRRAVRTVWDLLETAEPGLASWAHYFAAAAPLRAAVDAGSFGAVPPARAQAALEAAERFVEAARDRVERGYVVETGTAVTGLRVS</sequence>
<dbReference type="InterPro" id="IPR040891">
    <property type="entry name" value="HEPN_SAV_6107"/>
</dbReference>
<dbReference type="Proteomes" id="UP000199012">
    <property type="component" value="Unassembled WGS sequence"/>
</dbReference>
<protein>
    <recommendedName>
        <fullName evidence="1">SAV-6107-like HEPN domain-containing protein</fullName>
    </recommendedName>
</protein>
<name>A0A1I0VJN7_9CELL</name>
<evidence type="ECO:0000259" key="1">
    <source>
        <dbReference type="Pfam" id="PF18726"/>
    </source>
</evidence>
<dbReference type="Pfam" id="PF18726">
    <property type="entry name" value="HEPN_SAV_6107"/>
    <property type="match status" value="1"/>
</dbReference>
<accession>A0A1I0VJN7</accession>
<dbReference type="STRING" id="988821.SAMN05421867_101446"/>
<reference evidence="2 3" key="1">
    <citation type="submission" date="2016-10" db="EMBL/GenBank/DDBJ databases">
        <authorList>
            <person name="de Groot N.N."/>
        </authorList>
    </citation>
    <scope>NUCLEOTIDE SEQUENCE [LARGE SCALE GENOMIC DNA]</scope>
    <source>
        <strain evidence="2 3">CGMCC 4.6945</strain>
    </source>
</reference>
<proteinExistence type="predicted"/>
<organism evidence="2 3">
    <name type="scientific">Cellulomonas marina</name>
    <dbReference type="NCBI Taxonomy" id="988821"/>
    <lineage>
        <taxon>Bacteria</taxon>
        <taxon>Bacillati</taxon>
        <taxon>Actinomycetota</taxon>
        <taxon>Actinomycetes</taxon>
        <taxon>Micrococcales</taxon>
        <taxon>Cellulomonadaceae</taxon>
        <taxon>Cellulomonas</taxon>
    </lineage>
</organism>
<dbReference type="AlphaFoldDB" id="A0A1I0VJN7"/>